<dbReference type="Gene3D" id="2.60.120.260">
    <property type="entry name" value="Galactose-binding domain-like"/>
    <property type="match status" value="1"/>
</dbReference>
<dbReference type="InterPro" id="IPR013783">
    <property type="entry name" value="Ig-like_fold"/>
</dbReference>
<evidence type="ECO:0000259" key="6">
    <source>
        <dbReference type="Pfam" id="PF02836"/>
    </source>
</evidence>
<dbReference type="Pfam" id="PF00703">
    <property type="entry name" value="Glyco_hydro_2"/>
    <property type="match status" value="1"/>
</dbReference>
<dbReference type="InterPro" id="IPR017853">
    <property type="entry name" value="GH"/>
</dbReference>
<evidence type="ECO:0000313" key="9">
    <source>
        <dbReference type="Proteomes" id="UP000679220"/>
    </source>
</evidence>
<sequence length="977" mass="110083">MIKYFTNIVALLLLISSAACAQNNSNTISLNGTWNIVFDDANEGVVKKWFLNEEFSKLESKHIEVPSCWEETEENYEGVGFYTRNFTIPANWEGKIVEIDFDAVNYYSEVWINEQVVGFHEGGYTPFSFRIDKLLKFGEENTIMVRVVSPIILTDKRIDGMGRQEVPMWRGAINGGIWQGVNLSAKGHTHLADVFIEPRIASNEAVLNMTVNNADAFTNNRLVEVSIEDAKGRVVAYRKESIVALPGKNKLSWSMKIEDAKYWSMDNPYLYKANVSVLDDKVLEDKWSHKFGMREFSVENDQFTLNGEPLYLKATFFEGLYPVKLAYPDSREMAIKEITLAKEAGFNMIRPWRKPAPPMWLDLCDSLGVLTVGSLVTECMLRPISTPRLSYVVENELRETILNNRNRTCIVQWELFNEINRPILTQMLNSMSVLARELDPTRMILDESGGWGEGANIYLPYEQTPMKFNDIHHYSGSQVCEAEFNGYLATAKTDNEKNEQGLAGVKTYGKHVVPGMMTYLSEVGYGSTPDLISNMEDFKKKGNPIVAPSVYHKELNEGYVSALQKVGFDKIYPNVQDLYLEEQKIHGIANKRMLEAIRLNSTVKGYCVHALVGGDWVIGAGLLDLWRNPKTLVYDLTKAANQPQIAPVRILPRNVYAQKGAQLQVFGVSEKADEKAVIEVQILDANKKVMWSETLNTIFTSGISSFIDVKLDTKDYSGTYTVEVSVSNETGEIITKNEQPFDVFTNAQLIAPKAKVAVVDDEGSLKAFLDAKGVQYLEFTKELNKSIPVLIGKGQKKDKRYQQIAMDVKAFVEQGGYAVFLETIGNKIPGFDRVLHEVDEDALPLNAELHAKWATRGGWAAKSHIVTEHSVFDGLPTNQIMHGVYENVHPVESMSKIKGQYIAGMIGYDHFPNNDVMVRHYNGPGEVWWAADVLEANIGKGQMLMSTLRIIDFLDKDPVADKLLFNIMNYSVDKTQQ</sequence>
<dbReference type="GO" id="GO:0004553">
    <property type="term" value="F:hydrolase activity, hydrolyzing O-glycosyl compounds"/>
    <property type="evidence" value="ECO:0007669"/>
    <property type="project" value="InterPro"/>
</dbReference>
<gene>
    <name evidence="8" type="ORF">KDU71_21750</name>
</gene>
<dbReference type="EMBL" id="JAGTAR010000054">
    <property type="protein sequence ID" value="MBR8538211.1"/>
    <property type="molecule type" value="Genomic_DNA"/>
</dbReference>
<dbReference type="SUPFAM" id="SSF49785">
    <property type="entry name" value="Galactose-binding domain-like"/>
    <property type="match status" value="1"/>
</dbReference>
<dbReference type="RefSeq" id="WP_212193235.1">
    <property type="nucleotide sequence ID" value="NZ_JAGTAR010000054.1"/>
</dbReference>
<feature type="domain" description="Glycosyl hydrolases family 2 sugar binding" evidence="7">
    <location>
        <begin position="29"/>
        <end position="149"/>
    </location>
</feature>
<feature type="chain" id="PRO_5037621971" description="Beta-galactosidase" evidence="4">
    <location>
        <begin position="22"/>
        <end position="977"/>
    </location>
</feature>
<dbReference type="Proteomes" id="UP000679220">
    <property type="component" value="Unassembled WGS sequence"/>
</dbReference>
<evidence type="ECO:0000259" key="5">
    <source>
        <dbReference type="Pfam" id="PF00703"/>
    </source>
</evidence>
<dbReference type="InterPro" id="IPR036156">
    <property type="entry name" value="Beta-gal/glucu_dom_sf"/>
</dbReference>
<proteinExistence type="inferred from homology"/>
<keyword evidence="4" id="KW-0732">Signal</keyword>
<feature type="signal peptide" evidence="4">
    <location>
        <begin position="1"/>
        <end position="21"/>
    </location>
</feature>
<evidence type="ECO:0000256" key="2">
    <source>
        <dbReference type="ARBA" id="ARBA00022801"/>
    </source>
</evidence>
<dbReference type="PANTHER" id="PTHR42732">
    <property type="entry name" value="BETA-GALACTOSIDASE"/>
    <property type="match status" value="1"/>
</dbReference>
<evidence type="ECO:0000256" key="1">
    <source>
        <dbReference type="ARBA" id="ARBA00007401"/>
    </source>
</evidence>
<dbReference type="GO" id="GO:0005975">
    <property type="term" value="P:carbohydrate metabolic process"/>
    <property type="evidence" value="ECO:0007669"/>
    <property type="project" value="InterPro"/>
</dbReference>
<feature type="domain" description="Glycoside hydrolase family 2 immunoglobulin-like beta-sandwich" evidence="5">
    <location>
        <begin position="189"/>
        <end position="294"/>
    </location>
</feature>
<dbReference type="InterPro" id="IPR006104">
    <property type="entry name" value="Glyco_hydro_2_N"/>
</dbReference>
<dbReference type="AlphaFoldDB" id="A0A941F785"/>
<comment type="similarity">
    <text evidence="1">Belongs to the glycosyl hydrolase 2 family.</text>
</comment>
<dbReference type="PROSITE" id="PS51257">
    <property type="entry name" value="PROKAR_LIPOPROTEIN"/>
    <property type="match status" value="1"/>
</dbReference>
<keyword evidence="3" id="KW-0326">Glycosidase</keyword>
<feature type="domain" description="Glycoside hydrolase family 2 catalytic" evidence="6">
    <location>
        <begin position="298"/>
        <end position="451"/>
    </location>
</feature>
<dbReference type="Gene3D" id="3.20.20.80">
    <property type="entry name" value="Glycosidases"/>
    <property type="match status" value="1"/>
</dbReference>
<dbReference type="InterPro" id="IPR006103">
    <property type="entry name" value="Glyco_hydro_2_cat"/>
</dbReference>
<dbReference type="PANTHER" id="PTHR42732:SF2">
    <property type="entry name" value="BETA-MANNOSIDASE"/>
    <property type="match status" value="1"/>
</dbReference>
<dbReference type="SUPFAM" id="SSF51445">
    <property type="entry name" value="(Trans)glycosidases"/>
    <property type="match status" value="1"/>
</dbReference>
<dbReference type="InterPro" id="IPR008979">
    <property type="entry name" value="Galactose-bd-like_sf"/>
</dbReference>
<comment type="caution">
    <text evidence="8">The sequence shown here is derived from an EMBL/GenBank/DDBJ whole genome shotgun (WGS) entry which is preliminary data.</text>
</comment>
<evidence type="ECO:0000256" key="3">
    <source>
        <dbReference type="ARBA" id="ARBA00023295"/>
    </source>
</evidence>
<protein>
    <recommendedName>
        <fullName evidence="10">Beta-galactosidase</fullName>
    </recommendedName>
</protein>
<keyword evidence="9" id="KW-1185">Reference proteome</keyword>
<evidence type="ECO:0000313" key="8">
    <source>
        <dbReference type="EMBL" id="MBR8538211.1"/>
    </source>
</evidence>
<reference evidence="8" key="1">
    <citation type="journal article" date="2018" name="Int. J. Syst. Evol. Microbiol.">
        <title>Carboxylicivirga sediminis sp. nov., isolated from coastal sediment.</title>
        <authorList>
            <person name="Wang F.Q."/>
            <person name="Ren L.H."/>
            <person name="Zou R.J."/>
            <person name="Sun Y.Z."/>
            <person name="Liu X.J."/>
            <person name="Jiang F."/>
            <person name="Liu L.J."/>
        </authorList>
    </citation>
    <scope>NUCLEOTIDE SEQUENCE</scope>
    <source>
        <strain evidence="8">JR1</strain>
    </source>
</reference>
<evidence type="ECO:0008006" key="10">
    <source>
        <dbReference type="Google" id="ProtNLM"/>
    </source>
</evidence>
<evidence type="ECO:0000259" key="7">
    <source>
        <dbReference type="Pfam" id="PF02837"/>
    </source>
</evidence>
<organism evidence="8 9">
    <name type="scientific">Carboxylicivirga sediminis</name>
    <dbReference type="NCBI Taxonomy" id="2006564"/>
    <lineage>
        <taxon>Bacteria</taxon>
        <taxon>Pseudomonadati</taxon>
        <taxon>Bacteroidota</taxon>
        <taxon>Bacteroidia</taxon>
        <taxon>Marinilabiliales</taxon>
        <taxon>Marinilabiliaceae</taxon>
        <taxon>Carboxylicivirga</taxon>
    </lineage>
</organism>
<keyword evidence="2" id="KW-0378">Hydrolase</keyword>
<dbReference type="Pfam" id="PF02836">
    <property type="entry name" value="Glyco_hydro_2_C"/>
    <property type="match status" value="1"/>
</dbReference>
<dbReference type="InterPro" id="IPR006102">
    <property type="entry name" value="Ig-like_GH2"/>
</dbReference>
<dbReference type="InterPro" id="IPR051913">
    <property type="entry name" value="GH2_Domain-Containing"/>
</dbReference>
<dbReference type="SUPFAM" id="SSF49303">
    <property type="entry name" value="beta-Galactosidase/glucuronidase domain"/>
    <property type="match status" value="1"/>
</dbReference>
<reference evidence="8" key="2">
    <citation type="submission" date="2021-04" db="EMBL/GenBank/DDBJ databases">
        <authorList>
            <person name="Zhang T."/>
            <person name="Zhang Y."/>
            <person name="Lu D."/>
            <person name="Zuo D."/>
            <person name="Du Z."/>
        </authorList>
    </citation>
    <scope>NUCLEOTIDE SEQUENCE</scope>
    <source>
        <strain evidence="8">JR1</strain>
    </source>
</reference>
<name>A0A941F785_9BACT</name>
<evidence type="ECO:0000256" key="4">
    <source>
        <dbReference type="SAM" id="SignalP"/>
    </source>
</evidence>
<dbReference type="Pfam" id="PF02837">
    <property type="entry name" value="Glyco_hydro_2_N"/>
    <property type="match status" value="1"/>
</dbReference>
<dbReference type="Gene3D" id="2.60.40.10">
    <property type="entry name" value="Immunoglobulins"/>
    <property type="match status" value="1"/>
</dbReference>
<accession>A0A941F785</accession>